<evidence type="ECO:0000256" key="3">
    <source>
        <dbReference type="ARBA" id="ARBA00022606"/>
    </source>
</evidence>
<evidence type="ECO:0000256" key="5">
    <source>
        <dbReference type="ARBA" id="ARBA00022725"/>
    </source>
</evidence>
<evidence type="ECO:0000256" key="10">
    <source>
        <dbReference type="SAM" id="Phobius"/>
    </source>
</evidence>
<feature type="transmembrane region" description="Helical" evidence="10">
    <location>
        <begin position="253"/>
        <end position="273"/>
    </location>
</feature>
<dbReference type="VEuPathDB" id="VectorBase:ADIR003268"/>
<dbReference type="GO" id="GO:0005886">
    <property type="term" value="C:plasma membrane"/>
    <property type="evidence" value="ECO:0007669"/>
    <property type="project" value="UniProtKB-SubCell"/>
</dbReference>
<evidence type="ECO:0000256" key="9">
    <source>
        <dbReference type="ARBA" id="ARBA00023224"/>
    </source>
</evidence>
<comment type="subcellular location">
    <subcellularLocation>
        <location evidence="1">Cell membrane</location>
        <topology evidence="1">Multi-pass membrane protein</topology>
    </subcellularLocation>
</comment>
<dbReference type="AlphaFoldDB" id="A0A182N6J6"/>
<proteinExistence type="predicted"/>
<name>A0A182N6J6_9DIPT</name>
<dbReference type="EnsemblMetazoa" id="ADIR003268-RA">
    <property type="protein sequence ID" value="ADIR003268-PA"/>
    <property type="gene ID" value="ADIR003268"/>
</dbReference>
<reference evidence="11" key="2">
    <citation type="submission" date="2020-05" db="UniProtKB">
        <authorList>
            <consortium name="EnsemblMetazoa"/>
        </authorList>
    </citation>
    <scope>IDENTIFICATION</scope>
    <source>
        <strain evidence="11">WRAIR2</strain>
    </source>
</reference>
<dbReference type="GO" id="GO:0005549">
    <property type="term" value="F:odorant binding"/>
    <property type="evidence" value="ECO:0007669"/>
    <property type="project" value="InterPro"/>
</dbReference>
<keyword evidence="8" id="KW-0675">Receptor</keyword>
<keyword evidence="12" id="KW-1185">Reference proteome</keyword>
<reference evidence="12" key="1">
    <citation type="submission" date="2013-03" db="EMBL/GenBank/DDBJ databases">
        <title>The Genome Sequence of Anopheles dirus WRAIR2.</title>
        <authorList>
            <consortium name="The Broad Institute Genomics Platform"/>
            <person name="Neafsey D.E."/>
            <person name="Walton C."/>
            <person name="Walker B."/>
            <person name="Young S.K."/>
            <person name="Zeng Q."/>
            <person name="Gargeya S."/>
            <person name="Fitzgerald M."/>
            <person name="Haas B."/>
            <person name="Abouelleil A."/>
            <person name="Allen A.W."/>
            <person name="Alvarado L."/>
            <person name="Arachchi H.M."/>
            <person name="Berlin A.M."/>
            <person name="Chapman S.B."/>
            <person name="Gainer-Dewar J."/>
            <person name="Goldberg J."/>
            <person name="Griggs A."/>
            <person name="Gujja S."/>
            <person name="Hansen M."/>
            <person name="Howarth C."/>
            <person name="Imamovic A."/>
            <person name="Ireland A."/>
            <person name="Larimer J."/>
            <person name="McCowan C."/>
            <person name="Murphy C."/>
            <person name="Pearson M."/>
            <person name="Poon T.W."/>
            <person name="Priest M."/>
            <person name="Roberts A."/>
            <person name="Saif S."/>
            <person name="Shea T."/>
            <person name="Sisk P."/>
            <person name="Sykes S."/>
            <person name="Wortman J."/>
            <person name="Nusbaum C."/>
            <person name="Birren B."/>
        </authorList>
    </citation>
    <scope>NUCLEOTIDE SEQUENCE [LARGE SCALE GENOMIC DNA]</scope>
    <source>
        <strain evidence="12">WRAIR2</strain>
    </source>
</reference>
<dbReference type="PANTHER" id="PTHR21137:SF35">
    <property type="entry name" value="ODORANT RECEPTOR 19A-RELATED"/>
    <property type="match status" value="1"/>
</dbReference>
<keyword evidence="2" id="KW-1003">Cell membrane</keyword>
<evidence type="ECO:0000256" key="2">
    <source>
        <dbReference type="ARBA" id="ARBA00022475"/>
    </source>
</evidence>
<evidence type="ECO:0000256" key="6">
    <source>
        <dbReference type="ARBA" id="ARBA00022989"/>
    </source>
</evidence>
<organism evidence="11 12">
    <name type="scientific">Anopheles dirus</name>
    <dbReference type="NCBI Taxonomy" id="7168"/>
    <lineage>
        <taxon>Eukaryota</taxon>
        <taxon>Metazoa</taxon>
        <taxon>Ecdysozoa</taxon>
        <taxon>Arthropoda</taxon>
        <taxon>Hexapoda</taxon>
        <taxon>Insecta</taxon>
        <taxon>Pterygota</taxon>
        <taxon>Neoptera</taxon>
        <taxon>Endopterygota</taxon>
        <taxon>Diptera</taxon>
        <taxon>Nematocera</taxon>
        <taxon>Culicoidea</taxon>
        <taxon>Culicidae</taxon>
        <taxon>Anophelinae</taxon>
        <taxon>Anopheles</taxon>
    </lineage>
</organism>
<feature type="transmembrane region" description="Helical" evidence="10">
    <location>
        <begin position="119"/>
        <end position="143"/>
    </location>
</feature>
<evidence type="ECO:0000256" key="1">
    <source>
        <dbReference type="ARBA" id="ARBA00004651"/>
    </source>
</evidence>
<protein>
    <submittedName>
        <fullName evidence="11">Uncharacterized protein</fullName>
    </submittedName>
</protein>
<keyword evidence="7 10" id="KW-0472">Membrane</keyword>
<dbReference type="Pfam" id="PF02949">
    <property type="entry name" value="7tm_6"/>
    <property type="match status" value="1"/>
</dbReference>
<evidence type="ECO:0000256" key="7">
    <source>
        <dbReference type="ARBA" id="ARBA00023136"/>
    </source>
</evidence>
<accession>A0A182N6J6</accession>
<feature type="transmembrane region" description="Helical" evidence="10">
    <location>
        <begin position="279"/>
        <end position="302"/>
    </location>
</feature>
<evidence type="ECO:0000313" key="12">
    <source>
        <dbReference type="Proteomes" id="UP000075884"/>
    </source>
</evidence>
<sequence length="367" mass="42186">MDEDLTQIFVFLQRPFRLLGLDVLDPNWKVSPLTVFTVVMFAVQHYASYLFLLSHLDAFDVFTECFSISAVGLEISLRMSLLFYHREILNETVQAIRNQNTLFRNSESFKKLTSQFYKVVSMALRMMAVIYLSTMMFELIPIISPDPKKNNLPLAVYLPYLPSDVAPYWHLNYVFHTFINFMCVMFLLAVDGTLVMSILAAIYQIKGLKLCLHELDTKAEQTELHRELVYILKTHISIKEFVGQLERTYRFDLLVDFGLVCLILCMGLNVIAVDILQPIGFYLMSVAFQLFLLCFCGNLLLIESDSLPNCAYAIAWHEMPVSEQKLLMLLIAHAQPPQELNGIFMPLAMSSFISVIKASYSYFTLLH</sequence>
<dbReference type="PANTHER" id="PTHR21137">
    <property type="entry name" value="ODORANT RECEPTOR"/>
    <property type="match status" value="1"/>
</dbReference>
<feature type="transmembrane region" description="Helical" evidence="10">
    <location>
        <begin position="33"/>
        <end position="52"/>
    </location>
</feature>
<keyword evidence="5" id="KW-0552">Olfaction</keyword>
<keyword evidence="3" id="KW-0716">Sensory transduction</keyword>
<dbReference type="GO" id="GO:0007165">
    <property type="term" value="P:signal transduction"/>
    <property type="evidence" value="ECO:0007669"/>
    <property type="project" value="UniProtKB-KW"/>
</dbReference>
<keyword evidence="6 10" id="KW-1133">Transmembrane helix</keyword>
<evidence type="ECO:0000256" key="4">
    <source>
        <dbReference type="ARBA" id="ARBA00022692"/>
    </source>
</evidence>
<feature type="transmembrane region" description="Helical" evidence="10">
    <location>
        <begin position="178"/>
        <end position="203"/>
    </location>
</feature>
<evidence type="ECO:0000313" key="11">
    <source>
        <dbReference type="EnsemblMetazoa" id="ADIR003268-PA"/>
    </source>
</evidence>
<dbReference type="InterPro" id="IPR004117">
    <property type="entry name" value="7tm6_olfct_rcpt"/>
</dbReference>
<keyword evidence="9" id="KW-0807">Transducer</keyword>
<keyword evidence="4 10" id="KW-0812">Transmembrane</keyword>
<dbReference type="GO" id="GO:0004984">
    <property type="term" value="F:olfactory receptor activity"/>
    <property type="evidence" value="ECO:0007669"/>
    <property type="project" value="InterPro"/>
</dbReference>
<evidence type="ECO:0000256" key="8">
    <source>
        <dbReference type="ARBA" id="ARBA00023170"/>
    </source>
</evidence>
<dbReference type="Proteomes" id="UP000075884">
    <property type="component" value="Unassembled WGS sequence"/>
</dbReference>